<comment type="caution">
    <text evidence="12">The sequence shown here is derived from an EMBL/GenBank/DDBJ whole genome shotgun (WGS) entry which is preliminary data.</text>
</comment>
<name>A0ABS4VLC4_9PSEU</name>
<evidence type="ECO:0000313" key="12">
    <source>
        <dbReference type="EMBL" id="MBP2364705.1"/>
    </source>
</evidence>
<evidence type="ECO:0000259" key="11">
    <source>
        <dbReference type="PROSITE" id="PS51671"/>
    </source>
</evidence>
<sequence>MRDRLRLGFLGPHATFTEQALRTLPESHDAELVPLPGAPAVLAAVRDGSVDAGCVPIENTVEGAVPPVLDGLVEDPPLVIAREARIAVRFCLLGKGGTGLADVRTVASHGHGIAQVRGWLATHLPDAEVRVSSSTAEAAAQAARGEVDAAVAAPLAASQHGLAVLADDIADNAGAATRFVLLTRSGPPPSPTGWDRTTLAATTTNRPGTLLGLLTELAVRGIDLTRIESRPVKDRHAEYWFHLDCSGHVTEPAMGEALAALHRRCDRLLYLGSYPRSDAPPAPVAGSGSPVVPLGAASVDDYVASERWLAAIREGAGT</sequence>
<dbReference type="InterPro" id="IPR008242">
    <property type="entry name" value="Chor_mutase/pphenate_deHydtase"/>
</dbReference>
<dbReference type="InterPro" id="IPR045865">
    <property type="entry name" value="ACT-like_dom_sf"/>
</dbReference>
<evidence type="ECO:0000256" key="6">
    <source>
        <dbReference type="ARBA" id="ARBA00023222"/>
    </source>
</evidence>
<dbReference type="PROSITE" id="PS00858">
    <property type="entry name" value="PREPHENATE_DEHYDR_2"/>
    <property type="match status" value="1"/>
</dbReference>
<keyword evidence="6 9" id="KW-0584">Phenylalanine biosynthesis</keyword>
<evidence type="ECO:0000256" key="3">
    <source>
        <dbReference type="ARBA" id="ARBA00021872"/>
    </source>
</evidence>
<dbReference type="Pfam" id="PF00800">
    <property type="entry name" value="PDT"/>
    <property type="match status" value="1"/>
</dbReference>
<keyword evidence="7 9" id="KW-0456">Lyase</keyword>
<dbReference type="GO" id="GO:0004664">
    <property type="term" value="F:prephenate dehydratase activity"/>
    <property type="evidence" value="ECO:0007669"/>
    <property type="project" value="UniProtKB-EC"/>
</dbReference>
<evidence type="ECO:0000313" key="13">
    <source>
        <dbReference type="Proteomes" id="UP001519295"/>
    </source>
</evidence>
<accession>A0ABS4VLC4</accession>
<evidence type="ECO:0000256" key="9">
    <source>
        <dbReference type="RuleBase" id="RU361254"/>
    </source>
</evidence>
<evidence type="ECO:0000256" key="5">
    <source>
        <dbReference type="ARBA" id="ARBA00023141"/>
    </source>
</evidence>
<evidence type="ECO:0000256" key="7">
    <source>
        <dbReference type="ARBA" id="ARBA00023239"/>
    </source>
</evidence>
<dbReference type="SUPFAM" id="SSF53850">
    <property type="entry name" value="Periplasmic binding protein-like II"/>
    <property type="match status" value="1"/>
</dbReference>
<keyword evidence="4 9" id="KW-0028">Amino-acid biosynthesis</keyword>
<dbReference type="PIRSF" id="PIRSF001500">
    <property type="entry name" value="Chor_mut_pdt_Ppr"/>
    <property type="match status" value="1"/>
</dbReference>
<dbReference type="InterPro" id="IPR018528">
    <property type="entry name" value="Preph_deHydtase_CS"/>
</dbReference>
<dbReference type="NCBIfam" id="NF008865">
    <property type="entry name" value="PRK11898.1"/>
    <property type="match status" value="1"/>
</dbReference>
<dbReference type="EC" id="4.2.1.51" evidence="2 9"/>
<keyword evidence="13" id="KW-1185">Reference proteome</keyword>
<dbReference type="PANTHER" id="PTHR21022:SF19">
    <property type="entry name" value="PREPHENATE DEHYDRATASE-RELATED"/>
    <property type="match status" value="1"/>
</dbReference>
<feature type="domain" description="ACT" evidence="11">
    <location>
        <begin position="198"/>
        <end position="275"/>
    </location>
</feature>
<dbReference type="Proteomes" id="UP001519295">
    <property type="component" value="Unassembled WGS sequence"/>
</dbReference>
<evidence type="ECO:0000256" key="8">
    <source>
        <dbReference type="ARBA" id="ARBA00047848"/>
    </source>
</evidence>
<feature type="domain" description="Prephenate dehydratase" evidence="10">
    <location>
        <begin position="6"/>
        <end position="184"/>
    </location>
</feature>
<evidence type="ECO:0000256" key="2">
    <source>
        <dbReference type="ARBA" id="ARBA00013147"/>
    </source>
</evidence>
<gene>
    <name evidence="9" type="primary">pheA</name>
    <name evidence="12" type="ORF">JOF36_000401</name>
</gene>
<evidence type="ECO:0000256" key="4">
    <source>
        <dbReference type="ARBA" id="ARBA00022605"/>
    </source>
</evidence>
<comment type="pathway">
    <text evidence="1 9">Amino-acid biosynthesis; L-phenylalanine biosynthesis; phenylpyruvate from prephenate: step 1/1.</text>
</comment>
<dbReference type="Gene3D" id="3.30.70.260">
    <property type="match status" value="1"/>
</dbReference>
<keyword evidence="5 9" id="KW-0057">Aromatic amino acid biosynthesis</keyword>
<evidence type="ECO:0000256" key="1">
    <source>
        <dbReference type="ARBA" id="ARBA00004741"/>
    </source>
</evidence>
<dbReference type="CDD" id="cd04905">
    <property type="entry name" value="ACT_CM-PDT"/>
    <property type="match status" value="1"/>
</dbReference>
<dbReference type="PROSITE" id="PS51171">
    <property type="entry name" value="PREPHENATE_DEHYDR_3"/>
    <property type="match status" value="1"/>
</dbReference>
<dbReference type="SUPFAM" id="SSF55021">
    <property type="entry name" value="ACT-like"/>
    <property type="match status" value="1"/>
</dbReference>
<dbReference type="InterPro" id="IPR001086">
    <property type="entry name" value="Preph_deHydtase"/>
</dbReference>
<evidence type="ECO:0000259" key="10">
    <source>
        <dbReference type="PROSITE" id="PS51171"/>
    </source>
</evidence>
<dbReference type="RefSeq" id="WP_210024735.1">
    <property type="nucleotide sequence ID" value="NZ_JAGINU010000001.1"/>
</dbReference>
<dbReference type="EMBL" id="JAGINU010000001">
    <property type="protein sequence ID" value="MBP2364705.1"/>
    <property type="molecule type" value="Genomic_DNA"/>
</dbReference>
<dbReference type="Gene3D" id="3.40.190.10">
    <property type="entry name" value="Periplasmic binding protein-like II"/>
    <property type="match status" value="2"/>
</dbReference>
<reference evidence="12 13" key="1">
    <citation type="submission" date="2021-03" db="EMBL/GenBank/DDBJ databases">
        <title>Sequencing the genomes of 1000 actinobacteria strains.</title>
        <authorList>
            <person name="Klenk H.-P."/>
        </authorList>
    </citation>
    <scope>NUCLEOTIDE SEQUENCE [LARGE SCALE GENOMIC DNA]</scope>
    <source>
        <strain evidence="12 13">DSM 45256</strain>
    </source>
</reference>
<organism evidence="12 13">
    <name type="scientific">Pseudonocardia parietis</name>
    <dbReference type="NCBI Taxonomy" id="570936"/>
    <lineage>
        <taxon>Bacteria</taxon>
        <taxon>Bacillati</taxon>
        <taxon>Actinomycetota</taxon>
        <taxon>Actinomycetes</taxon>
        <taxon>Pseudonocardiales</taxon>
        <taxon>Pseudonocardiaceae</taxon>
        <taxon>Pseudonocardia</taxon>
    </lineage>
</organism>
<dbReference type="InterPro" id="IPR002912">
    <property type="entry name" value="ACT_dom"/>
</dbReference>
<dbReference type="PROSITE" id="PS51671">
    <property type="entry name" value="ACT"/>
    <property type="match status" value="1"/>
</dbReference>
<dbReference type="PANTHER" id="PTHR21022">
    <property type="entry name" value="PREPHENATE DEHYDRATASE P PROTEIN"/>
    <property type="match status" value="1"/>
</dbReference>
<comment type="catalytic activity">
    <reaction evidence="8 9">
        <text>prephenate + H(+) = 3-phenylpyruvate + CO2 + H2O</text>
        <dbReference type="Rhea" id="RHEA:21648"/>
        <dbReference type="ChEBI" id="CHEBI:15377"/>
        <dbReference type="ChEBI" id="CHEBI:15378"/>
        <dbReference type="ChEBI" id="CHEBI:16526"/>
        <dbReference type="ChEBI" id="CHEBI:18005"/>
        <dbReference type="ChEBI" id="CHEBI:29934"/>
        <dbReference type="EC" id="4.2.1.51"/>
    </reaction>
</comment>
<proteinExistence type="predicted"/>
<dbReference type="CDD" id="cd13632">
    <property type="entry name" value="PBP2_Aa-PDT_like"/>
    <property type="match status" value="1"/>
</dbReference>
<protein>
    <recommendedName>
        <fullName evidence="3 9">Prephenate dehydratase</fullName>
        <shortName evidence="9">PDT</shortName>
        <ecNumber evidence="2 9">4.2.1.51</ecNumber>
    </recommendedName>
</protein>